<keyword evidence="5" id="KW-0067">ATP-binding</keyword>
<organism evidence="11 12">
    <name type="scientific">Sphaeroforma arctica JP610</name>
    <dbReference type="NCBI Taxonomy" id="667725"/>
    <lineage>
        <taxon>Eukaryota</taxon>
        <taxon>Ichthyosporea</taxon>
        <taxon>Ichthyophonida</taxon>
        <taxon>Sphaeroforma</taxon>
    </lineage>
</organism>
<feature type="compositionally biased region" description="Basic residues" evidence="7">
    <location>
        <begin position="1"/>
        <end position="13"/>
    </location>
</feature>
<dbReference type="InterPro" id="IPR000629">
    <property type="entry name" value="RNA-helicase_DEAD-box_CS"/>
</dbReference>
<dbReference type="InterPro" id="IPR001650">
    <property type="entry name" value="Helicase_C-like"/>
</dbReference>
<feature type="compositionally biased region" description="Low complexity" evidence="7">
    <location>
        <begin position="525"/>
        <end position="540"/>
    </location>
</feature>
<feature type="compositionally biased region" description="Basic residues" evidence="7">
    <location>
        <begin position="89"/>
        <end position="111"/>
    </location>
</feature>
<evidence type="ECO:0000313" key="11">
    <source>
        <dbReference type="EMBL" id="KNC84515.1"/>
    </source>
</evidence>
<dbReference type="SUPFAM" id="SSF52540">
    <property type="entry name" value="P-loop containing nucleoside triphosphate hydrolases"/>
    <property type="match status" value="2"/>
</dbReference>
<dbReference type="PROSITE" id="PS00039">
    <property type="entry name" value="DEAD_ATP_HELICASE"/>
    <property type="match status" value="1"/>
</dbReference>
<keyword evidence="12" id="KW-1185">Reference proteome</keyword>
<feature type="domain" description="Helicase C-terminal" evidence="9">
    <location>
        <begin position="903"/>
        <end position="1013"/>
    </location>
</feature>
<feature type="compositionally biased region" description="Basic and acidic residues" evidence="7">
    <location>
        <begin position="351"/>
        <end position="365"/>
    </location>
</feature>
<feature type="compositionally biased region" description="Basic and acidic residues" evidence="7">
    <location>
        <begin position="387"/>
        <end position="396"/>
    </location>
</feature>
<sequence>MGGRGRSRTRSHSSSRSLSPAPRSDKHKRASKSSSSRNKSSKSKKSSRSYRSRRSRSRSDSFSPSRSGSESRDRSRSRSASSDRERSRDRGRRHGSRSASGRNKHSHRKSSHKESSRKDRDKERDRDRGKEKYPEKSRLRRDEKPEYSGSSSEDEDEKRSKRRALSQSRESKRQKLGKSARDSRKVDEAPGLNDDKDGTRIKSTVSHADATIQKSAKTEQKNESTVPEMGTENANSVANVADMNVPEETEPQKKLRERKERLEAWRKKAQASGTNATLPVNQIPGSADTDSQIEAKAKEPELAGAKNTPEDKAKLSESESTTKSDANPNTTENTSTTSAQPRKRVRRKWDLKKPDEASSAEKESSAPKTDGFVVPKPVSRVGQADSDGSKSAKVEDGPDIGMSKTGFTMGTRLVTKTTKKLGVGFGLNKKDEGGWTKGPTLGGLGGFGTNRVLKGVTAKKTGLAGFAMKPSKTAQGKTKPSLMTRSVFGGAANDDEDDDDALKKPAMKSIELLMKGKGDVIEPPAAAATTAKSSGAAPGSVTAAATSAENDEAGDDLDTYMKNVNTEVRNLATNRRRKESIVPDKDAALKPKKKSKRGERVYNDEDAIEYSSEEEEEEVVVAVKQKDIVKVDYSKLPALEFRKAFYVEVPELKKMSEDDVFKRRVEMDNTRVKGKDCPRPVSNWAQCGVSSRIMNVIKKNGYDKPMPIQAQTIPAIMSGRDVIGIARTGSGKTIAFLVPMFRHILDQPEIEQGDGPIAMIMAPTRELAIQIYTECRKFAKVSGVRAVCVYGGSGISEQIADLKRGAEIIVCTPGRMIDMLCANSGRVTNLRRVTYLVLDEADRMFDMGFEPQVMKVVDNTRKNRQTVLFSATFPRQMEALARKILNKNPIEINVGGRSVVSFDIDQNVVVLSEDEKFLKLLELLGYYLSKGLVLIFVEKQEKADMLLKDLLSANYPCQALHGGMHQEDRGSVLDDFKRGVCNLLIATSVAARGLDVKALNLVVNYGMLSVSQL</sequence>
<dbReference type="CDD" id="cd18787">
    <property type="entry name" value="SF2_C_DEAD"/>
    <property type="match status" value="1"/>
</dbReference>
<dbReference type="eggNOG" id="KOG0334">
    <property type="taxonomic scope" value="Eukaryota"/>
</dbReference>
<dbReference type="InterPro" id="IPR011545">
    <property type="entry name" value="DEAD/DEAH_box_helicase_dom"/>
</dbReference>
<feature type="domain" description="Helicase ATP-binding" evidence="8">
    <location>
        <begin position="713"/>
        <end position="891"/>
    </location>
</feature>
<protein>
    <recommendedName>
        <fullName evidence="1">RNA helicase</fullName>
        <ecNumber evidence="1">3.6.4.13</ecNumber>
    </recommendedName>
</protein>
<feature type="compositionally biased region" description="Polar residues" evidence="7">
    <location>
        <begin position="472"/>
        <end position="484"/>
    </location>
</feature>
<evidence type="ECO:0000256" key="2">
    <source>
        <dbReference type="ARBA" id="ARBA00022741"/>
    </source>
</evidence>
<dbReference type="InterPro" id="IPR014001">
    <property type="entry name" value="Helicase_ATP-bd"/>
</dbReference>
<accession>A0A0L0G658</accession>
<keyword evidence="2" id="KW-0547">Nucleotide-binding</keyword>
<keyword evidence="4" id="KW-0347">Helicase</keyword>
<dbReference type="GO" id="GO:0003724">
    <property type="term" value="F:RNA helicase activity"/>
    <property type="evidence" value="ECO:0007669"/>
    <property type="project" value="UniProtKB-EC"/>
</dbReference>
<dbReference type="PROSITE" id="PS51194">
    <property type="entry name" value="HELICASE_CTER"/>
    <property type="match status" value="1"/>
</dbReference>
<feature type="region of interest" description="Disordered" evidence="7">
    <location>
        <begin position="525"/>
        <end position="557"/>
    </location>
</feature>
<evidence type="ECO:0000259" key="10">
    <source>
        <dbReference type="PROSITE" id="PS51195"/>
    </source>
</evidence>
<feature type="compositionally biased region" description="Basic and acidic residues" evidence="7">
    <location>
        <begin position="69"/>
        <end position="88"/>
    </location>
</feature>
<dbReference type="GeneID" id="25903765"/>
<feature type="compositionally biased region" description="Basic residues" evidence="7">
    <location>
        <begin position="39"/>
        <end position="56"/>
    </location>
</feature>
<feature type="compositionally biased region" description="Polar residues" evidence="7">
    <location>
        <begin position="271"/>
        <end position="292"/>
    </location>
</feature>
<dbReference type="OrthoDB" id="196131at2759"/>
<feature type="region of interest" description="Disordered" evidence="7">
    <location>
        <begin position="470"/>
        <end position="501"/>
    </location>
</feature>
<dbReference type="SMART" id="SM00490">
    <property type="entry name" value="HELICc"/>
    <property type="match status" value="1"/>
</dbReference>
<feature type="domain" description="DEAD-box RNA helicase Q" evidence="10">
    <location>
        <begin position="682"/>
        <end position="710"/>
    </location>
</feature>
<evidence type="ECO:0000313" key="12">
    <source>
        <dbReference type="Proteomes" id="UP000054560"/>
    </source>
</evidence>
<dbReference type="SMART" id="SM00487">
    <property type="entry name" value="DEXDc"/>
    <property type="match status" value="1"/>
</dbReference>
<feature type="compositionally biased region" description="Basic and acidic residues" evidence="7">
    <location>
        <begin position="579"/>
        <end position="589"/>
    </location>
</feature>
<dbReference type="GO" id="GO:0005524">
    <property type="term" value="F:ATP binding"/>
    <property type="evidence" value="ECO:0007669"/>
    <property type="project" value="UniProtKB-KW"/>
</dbReference>
<dbReference type="GO" id="GO:0016787">
    <property type="term" value="F:hydrolase activity"/>
    <property type="evidence" value="ECO:0007669"/>
    <property type="project" value="UniProtKB-KW"/>
</dbReference>
<dbReference type="InterPro" id="IPR014014">
    <property type="entry name" value="RNA_helicase_DEAD_Q_motif"/>
</dbReference>
<evidence type="ECO:0000256" key="3">
    <source>
        <dbReference type="ARBA" id="ARBA00022801"/>
    </source>
</evidence>
<dbReference type="InterPro" id="IPR027417">
    <property type="entry name" value="P-loop_NTPase"/>
</dbReference>
<feature type="short sequence motif" description="Q motif" evidence="6">
    <location>
        <begin position="682"/>
        <end position="710"/>
    </location>
</feature>
<dbReference type="STRING" id="667725.A0A0L0G658"/>
<evidence type="ECO:0000256" key="6">
    <source>
        <dbReference type="PROSITE-ProRule" id="PRU00552"/>
    </source>
</evidence>
<feature type="compositionally biased region" description="Basic and acidic residues" evidence="7">
    <location>
        <begin position="112"/>
        <end position="146"/>
    </location>
</feature>
<feature type="compositionally biased region" description="Low complexity" evidence="7">
    <location>
        <begin position="329"/>
        <end position="338"/>
    </location>
</feature>
<dbReference type="Pfam" id="PF00271">
    <property type="entry name" value="Helicase_C"/>
    <property type="match status" value="1"/>
</dbReference>
<dbReference type="AlphaFoldDB" id="A0A0L0G658"/>
<keyword evidence="3" id="KW-0378">Hydrolase</keyword>
<feature type="compositionally biased region" description="Basic and acidic residues" evidence="7">
    <location>
        <begin position="250"/>
        <end position="266"/>
    </location>
</feature>
<proteinExistence type="predicted"/>
<feature type="region of interest" description="Disordered" evidence="7">
    <location>
        <begin position="1"/>
        <end position="406"/>
    </location>
</feature>
<feature type="region of interest" description="Disordered" evidence="7">
    <location>
        <begin position="577"/>
        <end position="599"/>
    </location>
</feature>
<gene>
    <name evidence="11" type="ORF">SARC_03261</name>
</gene>
<evidence type="ECO:0000259" key="8">
    <source>
        <dbReference type="PROSITE" id="PS51192"/>
    </source>
</evidence>
<dbReference type="EC" id="3.6.4.13" evidence="1"/>
<evidence type="ECO:0000256" key="4">
    <source>
        <dbReference type="ARBA" id="ARBA00022806"/>
    </source>
</evidence>
<name>A0A0L0G658_9EUKA</name>
<dbReference type="Gene3D" id="3.40.50.300">
    <property type="entry name" value="P-loop containing nucleotide triphosphate hydrolases"/>
    <property type="match status" value="2"/>
</dbReference>
<feature type="compositionally biased region" description="Basic and acidic residues" evidence="7">
    <location>
        <begin position="169"/>
        <end position="200"/>
    </location>
</feature>
<evidence type="ECO:0000256" key="7">
    <source>
        <dbReference type="SAM" id="MobiDB-lite"/>
    </source>
</evidence>
<dbReference type="PROSITE" id="PS51192">
    <property type="entry name" value="HELICASE_ATP_BIND_1"/>
    <property type="match status" value="1"/>
</dbReference>
<dbReference type="PANTHER" id="PTHR47958">
    <property type="entry name" value="ATP-DEPENDENT RNA HELICASE DBP3"/>
    <property type="match status" value="1"/>
</dbReference>
<dbReference type="FunFam" id="3.40.50.300:FF:000079">
    <property type="entry name" value="probable ATP-dependent RNA helicase DDX17"/>
    <property type="match status" value="1"/>
</dbReference>
<dbReference type="PROSITE" id="PS51195">
    <property type="entry name" value="Q_MOTIF"/>
    <property type="match status" value="1"/>
</dbReference>
<dbReference type="RefSeq" id="XP_014158417.1">
    <property type="nucleotide sequence ID" value="XM_014302942.1"/>
</dbReference>
<feature type="region of interest" description="Disordered" evidence="7">
    <location>
        <begin position="425"/>
        <end position="448"/>
    </location>
</feature>
<dbReference type="CDD" id="cd17953">
    <property type="entry name" value="DEADc_DDX46"/>
    <property type="match status" value="1"/>
</dbReference>
<feature type="compositionally biased region" description="Basic residues" evidence="7">
    <location>
        <begin position="341"/>
        <end position="350"/>
    </location>
</feature>
<feature type="compositionally biased region" description="Basic and acidic residues" evidence="7">
    <location>
        <begin position="308"/>
        <end position="322"/>
    </location>
</feature>
<evidence type="ECO:0000259" key="9">
    <source>
        <dbReference type="PROSITE" id="PS51194"/>
    </source>
</evidence>
<dbReference type="GO" id="GO:0003676">
    <property type="term" value="F:nucleic acid binding"/>
    <property type="evidence" value="ECO:0007669"/>
    <property type="project" value="InterPro"/>
</dbReference>
<evidence type="ECO:0000256" key="5">
    <source>
        <dbReference type="ARBA" id="ARBA00022840"/>
    </source>
</evidence>
<evidence type="ECO:0000256" key="1">
    <source>
        <dbReference type="ARBA" id="ARBA00012552"/>
    </source>
</evidence>
<dbReference type="EMBL" id="KQ241759">
    <property type="protein sequence ID" value="KNC84515.1"/>
    <property type="molecule type" value="Genomic_DNA"/>
</dbReference>
<dbReference type="Proteomes" id="UP000054560">
    <property type="component" value="Unassembled WGS sequence"/>
</dbReference>
<reference evidence="11 12" key="1">
    <citation type="submission" date="2011-02" db="EMBL/GenBank/DDBJ databases">
        <title>The Genome Sequence of Sphaeroforma arctica JP610.</title>
        <authorList>
            <consortium name="The Broad Institute Genome Sequencing Platform"/>
            <person name="Russ C."/>
            <person name="Cuomo C."/>
            <person name="Young S.K."/>
            <person name="Zeng Q."/>
            <person name="Gargeya S."/>
            <person name="Alvarado L."/>
            <person name="Berlin A."/>
            <person name="Chapman S.B."/>
            <person name="Chen Z."/>
            <person name="Freedman E."/>
            <person name="Gellesch M."/>
            <person name="Goldberg J."/>
            <person name="Griggs A."/>
            <person name="Gujja S."/>
            <person name="Heilman E."/>
            <person name="Heiman D."/>
            <person name="Howarth C."/>
            <person name="Mehta T."/>
            <person name="Neiman D."/>
            <person name="Pearson M."/>
            <person name="Roberts A."/>
            <person name="Saif S."/>
            <person name="Shea T."/>
            <person name="Shenoy N."/>
            <person name="Sisk P."/>
            <person name="Stolte C."/>
            <person name="Sykes S."/>
            <person name="White J."/>
            <person name="Yandava C."/>
            <person name="Burger G."/>
            <person name="Gray M.W."/>
            <person name="Holland P.W.H."/>
            <person name="King N."/>
            <person name="Lang F.B.F."/>
            <person name="Roger A.J."/>
            <person name="Ruiz-Trillo I."/>
            <person name="Haas B."/>
            <person name="Nusbaum C."/>
            <person name="Birren B."/>
        </authorList>
    </citation>
    <scope>NUCLEOTIDE SEQUENCE [LARGE SCALE GENOMIC DNA]</scope>
    <source>
        <strain evidence="11 12">JP610</strain>
    </source>
</reference>
<dbReference type="Pfam" id="PF00270">
    <property type="entry name" value="DEAD"/>
    <property type="match status" value="1"/>
</dbReference>